<evidence type="ECO:0000256" key="1">
    <source>
        <dbReference type="ARBA" id="ARBA00011040"/>
    </source>
</evidence>
<dbReference type="InterPro" id="IPR040612">
    <property type="entry name" value="ArsA_HSP20-like"/>
</dbReference>
<feature type="domain" description="ArsA HSP20-like" evidence="10">
    <location>
        <begin position="325"/>
        <end position="387"/>
    </location>
</feature>
<dbReference type="CDD" id="cd02035">
    <property type="entry name" value="ArsA"/>
    <property type="match status" value="1"/>
</dbReference>
<keyword evidence="3" id="KW-0067">ATP-binding</keyword>
<name>A0A923HZV5_9FIRM</name>
<evidence type="ECO:0000256" key="3">
    <source>
        <dbReference type="ARBA" id="ARBA00022840"/>
    </source>
</evidence>
<dbReference type="GO" id="GO:0015446">
    <property type="term" value="F:ATPase-coupled arsenite transmembrane transporter activity"/>
    <property type="evidence" value="ECO:0007669"/>
    <property type="project" value="UniProtKB-EC"/>
</dbReference>
<dbReference type="InterPro" id="IPR025723">
    <property type="entry name" value="ArsA/GET3_ATPase-like"/>
</dbReference>
<keyword evidence="4" id="KW-0059">Arsenical resistance</keyword>
<dbReference type="PANTHER" id="PTHR10803:SF3">
    <property type="entry name" value="ATPASE GET3"/>
    <property type="match status" value="1"/>
</dbReference>
<evidence type="ECO:0000256" key="2">
    <source>
        <dbReference type="ARBA" id="ARBA00022741"/>
    </source>
</evidence>
<dbReference type="FunFam" id="3.40.50.300:FF:001801">
    <property type="entry name" value="Putative arsenical pump-driving ATPase"/>
    <property type="match status" value="1"/>
</dbReference>
<dbReference type="OrthoDB" id="9780677at2"/>
<dbReference type="InterPro" id="IPR027417">
    <property type="entry name" value="P-loop_NTPase"/>
</dbReference>
<dbReference type="GO" id="GO:0005524">
    <property type="term" value="F:ATP binding"/>
    <property type="evidence" value="ECO:0007669"/>
    <property type="project" value="UniProtKB-KW"/>
</dbReference>
<dbReference type="Pfam" id="PF02374">
    <property type="entry name" value="ArsA_ATPase"/>
    <property type="match status" value="1"/>
</dbReference>
<dbReference type="Proteomes" id="UP000616595">
    <property type="component" value="Unassembled WGS sequence"/>
</dbReference>
<dbReference type="EMBL" id="WJBD01000003">
    <property type="protein sequence ID" value="MBC3887563.1"/>
    <property type="molecule type" value="Genomic_DNA"/>
</dbReference>
<organism evidence="11 12">
    <name type="scientific">Acetobacterium paludosum</name>
    <dbReference type="NCBI Taxonomy" id="52693"/>
    <lineage>
        <taxon>Bacteria</taxon>
        <taxon>Bacillati</taxon>
        <taxon>Bacillota</taxon>
        <taxon>Clostridia</taxon>
        <taxon>Eubacteriales</taxon>
        <taxon>Eubacteriaceae</taxon>
        <taxon>Acetobacterium</taxon>
    </lineage>
</organism>
<evidence type="ECO:0000313" key="12">
    <source>
        <dbReference type="Proteomes" id="UP000616595"/>
    </source>
</evidence>
<dbReference type="InterPro" id="IPR008978">
    <property type="entry name" value="HSP20-like_chaperone"/>
</dbReference>
<keyword evidence="12" id="KW-1185">Reference proteome</keyword>
<evidence type="ECO:0000256" key="5">
    <source>
        <dbReference type="ARBA" id="ARBA00022967"/>
    </source>
</evidence>
<protein>
    <recommendedName>
        <fullName evidence="8">arsenite-transporting ATPase</fullName>
        <ecNumber evidence="8">7.3.2.7</ecNumber>
    </recommendedName>
</protein>
<evidence type="ECO:0000259" key="10">
    <source>
        <dbReference type="Pfam" id="PF17886"/>
    </source>
</evidence>
<dbReference type="SUPFAM" id="SSF49764">
    <property type="entry name" value="HSP20-like chaperones"/>
    <property type="match status" value="1"/>
</dbReference>
<sequence length="396" mass="45283">MKRILIFTGKGGVGKTSVAAAHALKSSKEGKKTLIISTDMAHNLGDLFNMPIGGNEVRVADDLYALEVDANEMMENDYKNIMKAFSNLIGSFNQDNLEMDEFTMMPGMDELFSLLKIQDIYNNSDYERIIVDCAPTGETLSLLKFPELLCWYMDKFFPMGKVAMRILSPVSKSLFKIQLPDKHAMSDIEKLYVKLIELQELLKNKEVTSVRLVTIPEKMVVEETKRNYMYMKLYNYHVDGVFINRILPKEIDNSFFDEWVTIQKTYIEEINNCFETVPQYNIPWYDTDLLGLDSINRICEDAFSGKDSLFDIMDDIEGESYEANENGYAMKLYLPNITKNEVSVNLSGSDVIIKIGNYKRNIPMPNTLRGMEVVSAKYDADTLVIQFGNQLEVRNA</sequence>
<comment type="caution">
    <text evidence="11">The sequence shown here is derived from an EMBL/GenBank/DDBJ whole genome shotgun (WGS) entry which is preliminary data.</text>
</comment>
<gene>
    <name evidence="11" type="ORF">GH810_04495</name>
</gene>
<dbReference type="Gene3D" id="3.40.50.300">
    <property type="entry name" value="P-loop containing nucleotide triphosphate hydrolases"/>
    <property type="match status" value="1"/>
</dbReference>
<dbReference type="AlphaFoldDB" id="A0A923HZV5"/>
<keyword evidence="2" id="KW-0547">Nucleotide-binding</keyword>
<dbReference type="Pfam" id="PF17886">
    <property type="entry name" value="ArsA_HSP20"/>
    <property type="match status" value="1"/>
</dbReference>
<comment type="function">
    <text evidence="7">Anion-transporting ATPase. Catalyzes the extrusion of arsenite.</text>
</comment>
<dbReference type="GO" id="GO:0016887">
    <property type="term" value="F:ATP hydrolysis activity"/>
    <property type="evidence" value="ECO:0007669"/>
    <property type="project" value="InterPro"/>
</dbReference>
<evidence type="ECO:0000256" key="6">
    <source>
        <dbReference type="ARBA" id="ARBA00052296"/>
    </source>
</evidence>
<evidence type="ECO:0000256" key="8">
    <source>
        <dbReference type="ARBA" id="ARBA00066752"/>
    </source>
</evidence>
<dbReference type="EC" id="7.3.2.7" evidence="8"/>
<evidence type="ECO:0000259" key="9">
    <source>
        <dbReference type="Pfam" id="PF02374"/>
    </source>
</evidence>
<dbReference type="InterPro" id="IPR016300">
    <property type="entry name" value="ATPase_ArsA/GET3"/>
</dbReference>
<dbReference type="SUPFAM" id="SSF52540">
    <property type="entry name" value="P-loop containing nucleoside triphosphate hydrolases"/>
    <property type="match status" value="1"/>
</dbReference>
<dbReference type="CDD" id="cd00298">
    <property type="entry name" value="ACD_sHsps_p23-like"/>
    <property type="match status" value="1"/>
</dbReference>
<evidence type="ECO:0000256" key="7">
    <source>
        <dbReference type="ARBA" id="ARBA00059736"/>
    </source>
</evidence>
<dbReference type="RefSeq" id="WP_148565934.1">
    <property type="nucleotide sequence ID" value="NZ_RXYA01000002.1"/>
</dbReference>
<reference evidence="11" key="2">
    <citation type="submission" date="2020-10" db="EMBL/GenBank/DDBJ databases">
        <title>Comparative genomics of the Acetobacterium genus.</title>
        <authorList>
            <person name="Marshall C."/>
            <person name="May H."/>
            <person name="Norman S."/>
        </authorList>
    </citation>
    <scope>NUCLEOTIDE SEQUENCE</scope>
    <source>
        <strain evidence="11">DER-2019</strain>
    </source>
</reference>
<dbReference type="PANTHER" id="PTHR10803">
    <property type="entry name" value="ARSENICAL PUMP-DRIVING ATPASE ARSENITE-TRANSLOCATING ATPASE"/>
    <property type="match status" value="1"/>
</dbReference>
<keyword evidence="5" id="KW-1278">Translocase</keyword>
<evidence type="ECO:0000313" key="11">
    <source>
        <dbReference type="EMBL" id="MBC3887563.1"/>
    </source>
</evidence>
<proteinExistence type="inferred from homology"/>
<dbReference type="NCBIfam" id="TIGR00345">
    <property type="entry name" value="GET3_arsA_TRC40"/>
    <property type="match status" value="1"/>
</dbReference>
<dbReference type="Gene3D" id="2.60.40.790">
    <property type="match status" value="1"/>
</dbReference>
<comment type="catalytic activity">
    <reaction evidence="6">
        <text>arsenite(in) + ATP + H2O = arsenite(out) + ADP + phosphate + H(+)</text>
        <dbReference type="Rhea" id="RHEA:11348"/>
        <dbReference type="ChEBI" id="CHEBI:15377"/>
        <dbReference type="ChEBI" id="CHEBI:15378"/>
        <dbReference type="ChEBI" id="CHEBI:29242"/>
        <dbReference type="ChEBI" id="CHEBI:30616"/>
        <dbReference type="ChEBI" id="CHEBI:43474"/>
        <dbReference type="ChEBI" id="CHEBI:456216"/>
        <dbReference type="EC" id="7.3.2.7"/>
    </reaction>
</comment>
<reference evidence="11" key="1">
    <citation type="submission" date="2019-10" db="EMBL/GenBank/DDBJ databases">
        <authorList>
            <person name="Ross D.E."/>
            <person name="Gulliver D."/>
        </authorList>
    </citation>
    <scope>NUCLEOTIDE SEQUENCE</scope>
    <source>
        <strain evidence="11">DER-2019</strain>
    </source>
</reference>
<evidence type="ECO:0000256" key="4">
    <source>
        <dbReference type="ARBA" id="ARBA00022849"/>
    </source>
</evidence>
<feature type="domain" description="ArsA/GET3 Anion-transporting ATPase-like" evidence="9">
    <location>
        <begin position="3"/>
        <end position="300"/>
    </location>
</feature>
<comment type="similarity">
    <text evidence="1">Belongs to the arsA ATPase family.</text>
</comment>
<accession>A0A923HZV5</accession>